<evidence type="ECO:0000259" key="3">
    <source>
        <dbReference type="PROSITE" id="PS51034"/>
    </source>
</evidence>
<feature type="domain" description="ZP" evidence="3">
    <location>
        <begin position="21"/>
        <end position="355"/>
    </location>
</feature>
<dbReference type="Proteomes" id="UP000274131">
    <property type="component" value="Unassembled WGS sequence"/>
</dbReference>
<reference evidence="4 5" key="2">
    <citation type="submission" date="2018-10" db="EMBL/GenBank/DDBJ databases">
        <authorList>
            <consortium name="Pathogen Informatics"/>
        </authorList>
    </citation>
    <scope>NUCLEOTIDE SEQUENCE [LARGE SCALE GENOMIC DNA]</scope>
</reference>
<dbReference type="EMBL" id="UXUI01007310">
    <property type="protein sequence ID" value="VDD86914.1"/>
    <property type="molecule type" value="Genomic_DNA"/>
</dbReference>
<feature type="transmembrane region" description="Helical" evidence="2">
    <location>
        <begin position="446"/>
        <end position="469"/>
    </location>
</feature>
<dbReference type="WBParaSite" id="EVEC_0000234901-mRNA-1">
    <property type="protein sequence ID" value="EVEC_0000234901-mRNA-1"/>
    <property type="gene ID" value="EVEC_0000234901"/>
</dbReference>
<proteinExistence type="predicted"/>
<protein>
    <submittedName>
        <fullName evidence="6">ZP domain-containing protein</fullName>
    </submittedName>
</protein>
<keyword evidence="2" id="KW-0812">Transmembrane</keyword>
<dbReference type="AlphaFoldDB" id="A0A0N4UXS5"/>
<gene>
    <name evidence="4" type="ORF">EVEC_LOCUS2057</name>
</gene>
<dbReference type="InterPro" id="IPR001507">
    <property type="entry name" value="ZP_dom"/>
</dbReference>
<dbReference type="PANTHER" id="PTHR22907">
    <property type="entry name" value="GH04558P"/>
    <property type="match status" value="1"/>
</dbReference>
<dbReference type="OrthoDB" id="6351704at2759"/>
<accession>A0A0N4UXS5</accession>
<dbReference type="Pfam" id="PF25301">
    <property type="entry name" value="CUT_C"/>
    <property type="match status" value="1"/>
</dbReference>
<keyword evidence="2" id="KW-1133">Transmembrane helix</keyword>
<evidence type="ECO:0000313" key="4">
    <source>
        <dbReference type="EMBL" id="VDD86914.1"/>
    </source>
</evidence>
<dbReference type="InterPro" id="IPR051962">
    <property type="entry name" value="Cuticlin"/>
</dbReference>
<evidence type="ECO:0000256" key="2">
    <source>
        <dbReference type="SAM" id="Phobius"/>
    </source>
</evidence>
<evidence type="ECO:0000313" key="5">
    <source>
        <dbReference type="Proteomes" id="UP000274131"/>
    </source>
</evidence>
<reference evidence="6" key="1">
    <citation type="submission" date="2017-02" db="UniProtKB">
        <authorList>
            <consortium name="WormBaseParasite"/>
        </authorList>
    </citation>
    <scope>IDENTIFICATION</scope>
</reference>
<dbReference type="PANTHER" id="PTHR22907:SF46">
    <property type="entry name" value="ZP DOMAIN-CONTAINING PROTEIN"/>
    <property type="match status" value="1"/>
</dbReference>
<dbReference type="PROSITE" id="PS51034">
    <property type="entry name" value="ZP_2"/>
    <property type="match status" value="1"/>
</dbReference>
<sequence length="491" mass="56797">MYWIKEKKKQANYFPGKPRIVCVDDGLEFEITTLFPFNGQIFAHDRKRIPEWVFFDRRKMRCYDMVGKDEECIYSFREATTAKVKLSYEECGIKSAGQQIGQTHYHIQIIVVFEQKDGVTSLQSYIAQCEQQKVHYQKSSVPRRIEEALEEFEIFTFHLSNICLQLLSPSIRNFHRYCFRLHLVPARLEQKAPVPECLMRILREEEHSHNHEATEVDVVDLGQPMRIEWRLVPESGKPPLSSIIFCFICLFLLNFTFLEKWIENAYGFHIRNCTVQDRISGEEYLVIDARGCSTDINIFGHPHYDTYHDVASVHWHAFKVPDDSQLNIRCSFEICSDIEDSKSGISSCESIPSPPYCPDVISSPTNSILSDLNKNSLRKRSTTENVERSPMHQDVHADICIGTRDDAYCNSVDFIKNRNKHLNSVTCSSRGMCNMAETQRVCISSIWLSICTGLSAWTLMIAVGVHVYCRWCRRKRKCSNNVVHTTAPHLP</sequence>
<dbReference type="InterPro" id="IPR057475">
    <property type="entry name" value="CUT_C"/>
</dbReference>
<keyword evidence="1" id="KW-0732">Signal</keyword>
<dbReference type="STRING" id="51028.A0A0N4UXS5"/>
<keyword evidence="5" id="KW-1185">Reference proteome</keyword>
<name>A0A0N4UXS5_ENTVE</name>
<keyword evidence="2" id="KW-0472">Membrane</keyword>
<organism evidence="6">
    <name type="scientific">Enterobius vermicularis</name>
    <name type="common">Human pinworm</name>
    <dbReference type="NCBI Taxonomy" id="51028"/>
    <lineage>
        <taxon>Eukaryota</taxon>
        <taxon>Metazoa</taxon>
        <taxon>Ecdysozoa</taxon>
        <taxon>Nematoda</taxon>
        <taxon>Chromadorea</taxon>
        <taxon>Rhabditida</taxon>
        <taxon>Spirurina</taxon>
        <taxon>Oxyuridomorpha</taxon>
        <taxon>Oxyuroidea</taxon>
        <taxon>Oxyuridae</taxon>
        <taxon>Enterobius</taxon>
    </lineage>
</organism>
<evidence type="ECO:0000313" key="6">
    <source>
        <dbReference type="WBParaSite" id="EVEC_0000234901-mRNA-1"/>
    </source>
</evidence>
<evidence type="ECO:0000256" key="1">
    <source>
        <dbReference type="ARBA" id="ARBA00022729"/>
    </source>
</evidence>